<keyword evidence="1" id="KW-0472">Membrane</keyword>
<evidence type="ECO:0000256" key="1">
    <source>
        <dbReference type="SAM" id="Phobius"/>
    </source>
</evidence>
<evidence type="ECO:0000256" key="2">
    <source>
        <dbReference type="SAM" id="SignalP"/>
    </source>
</evidence>
<keyword evidence="4" id="KW-1185">Reference proteome</keyword>
<organism evidence="3 4">
    <name type="scientific">Waterburya agarophytonicola KI4</name>
    <dbReference type="NCBI Taxonomy" id="2874699"/>
    <lineage>
        <taxon>Bacteria</taxon>
        <taxon>Bacillati</taxon>
        <taxon>Cyanobacteriota</taxon>
        <taxon>Cyanophyceae</taxon>
        <taxon>Pleurocapsales</taxon>
        <taxon>Hyellaceae</taxon>
        <taxon>Waterburya</taxon>
        <taxon>Waterburya agarophytonicola</taxon>
    </lineage>
</organism>
<reference evidence="3" key="1">
    <citation type="journal article" date="2021" name="Antonie Van Leeuwenhoek">
        <title>Draft genome and description of Waterburya agarophytonicola gen. nov. sp. nov. (Pleurocapsales, Cyanobacteria): a seaweed symbiont.</title>
        <authorList>
            <person name="Bonthond G."/>
            <person name="Shalygin S."/>
            <person name="Bayer T."/>
            <person name="Weinberger F."/>
        </authorList>
    </citation>
    <scope>NUCLEOTIDE SEQUENCE</scope>
    <source>
        <strain evidence="3">KI4</strain>
    </source>
</reference>
<evidence type="ECO:0000313" key="4">
    <source>
        <dbReference type="Proteomes" id="UP000729733"/>
    </source>
</evidence>
<keyword evidence="2" id="KW-0732">Signal</keyword>
<feature type="transmembrane region" description="Helical" evidence="1">
    <location>
        <begin position="218"/>
        <end position="241"/>
    </location>
</feature>
<accession>A0A964FEQ1</accession>
<dbReference type="PROSITE" id="PS51257">
    <property type="entry name" value="PROKAR_LIPOPROTEIN"/>
    <property type="match status" value="1"/>
</dbReference>
<feature type="signal peptide" evidence="2">
    <location>
        <begin position="1"/>
        <end position="27"/>
    </location>
</feature>
<proteinExistence type="predicted"/>
<protein>
    <submittedName>
        <fullName evidence="3">DUF3153 domain-containing protein</fullName>
    </submittedName>
</protein>
<sequence>MKKSRVVRFLLPVVLCLATLLTGCVDYDVGVKFTTPYQGEITQHIKVSDKLTSLAPGDSRKWLNSIEKRSRQLKGSINKLNSEELLLTIPFGNGAELAQKFNQLFQTSIVPNATIPQGKADLIQLNSQVSLKQNNLIFVERNTIDLAIDLRALDILTKQDKIAIATDSLADLEFQLDTPWIAYSISDLDYLQPIDSTLKKGLVWQLNPGEINHIKAVFWLPSPVGIGAAIIVLLMLLGFLLKYRHFPGIA</sequence>
<dbReference type="InterPro" id="IPR021499">
    <property type="entry name" value="DUF3153"/>
</dbReference>
<feature type="chain" id="PRO_5037224483" evidence="2">
    <location>
        <begin position="28"/>
        <end position="250"/>
    </location>
</feature>
<evidence type="ECO:0000313" key="3">
    <source>
        <dbReference type="EMBL" id="MCC0176950.1"/>
    </source>
</evidence>
<dbReference type="EMBL" id="JADWDC010000014">
    <property type="protein sequence ID" value="MCC0176950.1"/>
    <property type="molecule type" value="Genomic_DNA"/>
</dbReference>
<comment type="caution">
    <text evidence="3">The sequence shown here is derived from an EMBL/GenBank/DDBJ whole genome shotgun (WGS) entry which is preliminary data.</text>
</comment>
<dbReference type="Proteomes" id="UP000729733">
    <property type="component" value="Unassembled WGS sequence"/>
</dbReference>
<dbReference type="Pfam" id="PF11353">
    <property type="entry name" value="DUF3153"/>
    <property type="match status" value="1"/>
</dbReference>
<name>A0A964FEQ1_9CYAN</name>
<gene>
    <name evidence="3" type="ORF">I4641_08150</name>
</gene>
<dbReference type="AlphaFoldDB" id="A0A964FEQ1"/>
<keyword evidence="1" id="KW-0812">Transmembrane</keyword>
<keyword evidence="1" id="KW-1133">Transmembrane helix</keyword>